<evidence type="ECO:0000259" key="2">
    <source>
        <dbReference type="PROSITE" id="PS50110"/>
    </source>
</evidence>
<dbReference type="InterPro" id="IPR001789">
    <property type="entry name" value="Sig_transdc_resp-reg_receiver"/>
</dbReference>
<name>A0A4Z0VXP1_9BACT</name>
<gene>
    <name evidence="3" type="ORF">E4650_00820</name>
</gene>
<dbReference type="SMART" id="SM00448">
    <property type="entry name" value="REC"/>
    <property type="match status" value="1"/>
</dbReference>
<evidence type="ECO:0000313" key="3">
    <source>
        <dbReference type="EMBL" id="TGG88771.1"/>
    </source>
</evidence>
<dbReference type="Gene3D" id="3.40.50.2300">
    <property type="match status" value="1"/>
</dbReference>
<comment type="caution">
    <text evidence="3">The sequence shown here is derived from an EMBL/GenBank/DDBJ whole genome shotgun (WGS) entry which is preliminary data.</text>
</comment>
<organism evidence="3 4">
    <name type="scientific">Geotoga petraea</name>
    <dbReference type="NCBI Taxonomy" id="28234"/>
    <lineage>
        <taxon>Bacteria</taxon>
        <taxon>Thermotogati</taxon>
        <taxon>Thermotogota</taxon>
        <taxon>Thermotogae</taxon>
        <taxon>Petrotogales</taxon>
        <taxon>Petrotogaceae</taxon>
        <taxon>Geotoga</taxon>
    </lineage>
</organism>
<dbReference type="InterPro" id="IPR052893">
    <property type="entry name" value="TCS_response_regulator"/>
</dbReference>
<dbReference type="PROSITE" id="PS50110">
    <property type="entry name" value="RESPONSE_REGULATORY"/>
    <property type="match status" value="1"/>
</dbReference>
<dbReference type="EMBL" id="SRME01000001">
    <property type="protein sequence ID" value="TGG88771.1"/>
    <property type="molecule type" value="Genomic_DNA"/>
</dbReference>
<reference evidence="3 4" key="1">
    <citation type="submission" date="2019-04" db="EMBL/GenBank/DDBJ databases">
        <title>Draft genome sequence data and analysis of a Fermenting Bacterium, Geotoga petraea strain HO-Geo1, isolated from heavy-oil petroleum reservoir in Russia.</title>
        <authorList>
            <person name="Grouzdev D.S."/>
            <person name="Semenova E.M."/>
            <person name="Sokolova D.S."/>
            <person name="Tourova T.P."/>
            <person name="Poltaraus A.B."/>
            <person name="Nazina T.N."/>
        </authorList>
    </citation>
    <scope>NUCLEOTIDE SEQUENCE [LARGE SCALE GENOMIC DNA]</scope>
    <source>
        <strain evidence="3 4">HO-Geo1</strain>
    </source>
</reference>
<proteinExistence type="predicted"/>
<accession>A0A4Z0VXP1</accession>
<dbReference type="OrthoDB" id="9790669at2"/>
<dbReference type="InterPro" id="IPR011006">
    <property type="entry name" value="CheY-like_superfamily"/>
</dbReference>
<feature type="domain" description="Response regulatory" evidence="2">
    <location>
        <begin position="5"/>
        <end position="124"/>
    </location>
</feature>
<protein>
    <submittedName>
        <fullName evidence="3">Response regulator</fullName>
    </submittedName>
</protein>
<feature type="modified residue" description="4-aspartylphosphate" evidence="1">
    <location>
        <position position="57"/>
    </location>
</feature>
<dbReference type="SUPFAM" id="SSF52172">
    <property type="entry name" value="CheY-like"/>
    <property type="match status" value="1"/>
</dbReference>
<dbReference type="Pfam" id="PF00072">
    <property type="entry name" value="Response_reg"/>
    <property type="match status" value="1"/>
</dbReference>
<dbReference type="RefSeq" id="WP_135402431.1">
    <property type="nucleotide sequence ID" value="NZ_SRME01000001.1"/>
</dbReference>
<keyword evidence="1" id="KW-0597">Phosphoprotein</keyword>
<dbReference type="PANTHER" id="PTHR44520">
    <property type="entry name" value="RESPONSE REGULATOR RCP1-RELATED"/>
    <property type="match status" value="1"/>
</dbReference>
<dbReference type="PANTHER" id="PTHR44520:SF2">
    <property type="entry name" value="RESPONSE REGULATOR RCP1"/>
    <property type="match status" value="1"/>
</dbReference>
<dbReference type="AlphaFoldDB" id="A0A4Z0VXP1"/>
<dbReference type="Proteomes" id="UP000297288">
    <property type="component" value="Unassembled WGS sequence"/>
</dbReference>
<evidence type="ECO:0000313" key="4">
    <source>
        <dbReference type="Proteomes" id="UP000297288"/>
    </source>
</evidence>
<evidence type="ECO:0000256" key="1">
    <source>
        <dbReference type="PROSITE-ProRule" id="PRU00169"/>
    </source>
</evidence>
<sequence length="125" mass="14588">MNNKSIFVIEDYDIDYEIIKKEMEENGIINEIKRFKNAEDAIKELEKKEKPSIILLDIMLPEMNGIDFLKAVKKEKLLEGIKVIVLTKKEEDKNRIDSFKLGAVGYMNKPFDIYDFISIVRSNAK</sequence>
<dbReference type="GO" id="GO:0000160">
    <property type="term" value="P:phosphorelay signal transduction system"/>
    <property type="evidence" value="ECO:0007669"/>
    <property type="project" value="InterPro"/>
</dbReference>